<dbReference type="RefSeq" id="WP_145748829.1">
    <property type="nucleotide sequence ID" value="NZ_VITN01000002.1"/>
</dbReference>
<dbReference type="SUPFAM" id="SSF47648">
    <property type="entry name" value="Nucleoside phosphorylase/phosphoribosyltransferase N-terminal domain"/>
    <property type="match status" value="1"/>
</dbReference>
<proteinExistence type="predicted"/>
<evidence type="ECO:0000259" key="5">
    <source>
        <dbReference type="Pfam" id="PF02885"/>
    </source>
</evidence>
<dbReference type="InterPro" id="IPR005940">
    <property type="entry name" value="Anthranilate_Pribosyl_Tfrase"/>
</dbReference>
<dbReference type="GO" id="GO:0000162">
    <property type="term" value="P:L-tryptophan biosynthetic process"/>
    <property type="evidence" value="ECO:0007669"/>
    <property type="project" value="UniProtKB-KW"/>
</dbReference>
<dbReference type="InterPro" id="IPR000312">
    <property type="entry name" value="Glycosyl_Trfase_fam3"/>
</dbReference>
<evidence type="ECO:0000256" key="3">
    <source>
        <dbReference type="ARBA" id="ARBA00022822"/>
    </source>
</evidence>
<keyword evidence="1 6" id="KW-0328">Glycosyltransferase</keyword>
<dbReference type="PANTHER" id="PTHR43285:SF2">
    <property type="entry name" value="ANTHRANILATE PHOSPHORIBOSYLTRANSFERASE"/>
    <property type="match status" value="1"/>
</dbReference>
<keyword evidence="3" id="KW-0028">Amino-acid biosynthesis</keyword>
<evidence type="ECO:0000256" key="1">
    <source>
        <dbReference type="ARBA" id="ARBA00022676"/>
    </source>
</evidence>
<dbReference type="InterPro" id="IPR035902">
    <property type="entry name" value="Nuc_phospho_transferase"/>
</dbReference>
<reference evidence="6 7" key="1">
    <citation type="submission" date="2019-06" db="EMBL/GenBank/DDBJ databases">
        <title>Genomic Encyclopedia of Type Strains, Phase IV (KMG-V): Genome sequencing to study the core and pangenomes of soil and plant-associated prokaryotes.</title>
        <authorList>
            <person name="Whitman W."/>
        </authorList>
    </citation>
    <scope>NUCLEOTIDE SEQUENCE [LARGE SCALE GENOMIC DNA]</scope>
    <source>
        <strain evidence="6 7">BR 11880</strain>
    </source>
</reference>
<name>A0A560FPZ7_9PROT</name>
<evidence type="ECO:0000259" key="4">
    <source>
        <dbReference type="Pfam" id="PF00591"/>
    </source>
</evidence>
<keyword evidence="3" id="KW-0822">Tryptophan biosynthesis</keyword>
<feature type="domain" description="Glycosyl transferase family 3" evidence="4">
    <location>
        <begin position="105"/>
        <end position="249"/>
    </location>
</feature>
<accession>A0A560FPZ7</accession>
<dbReference type="SUPFAM" id="SSF52418">
    <property type="entry name" value="Nucleoside phosphorylase/phosphoribosyltransferase catalytic domain"/>
    <property type="match status" value="1"/>
</dbReference>
<evidence type="ECO:0000313" key="6">
    <source>
        <dbReference type="EMBL" id="TWB23651.1"/>
    </source>
</evidence>
<dbReference type="InterPro" id="IPR017459">
    <property type="entry name" value="Glycosyl_Trfase_fam3_N_dom"/>
</dbReference>
<comment type="caution">
    <text evidence="6">The sequence shown here is derived from an EMBL/GenBank/DDBJ whole genome shotgun (WGS) entry which is preliminary data.</text>
</comment>
<dbReference type="EMBL" id="VITN01000002">
    <property type="protein sequence ID" value="TWB23651.1"/>
    <property type="molecule type" value="Genomic_DNA"/>
</dbReference>
<dbReference type="Proteomes" id="UP000319859">
    <property type="component" value="Unassembled WGS sequence"/>
</dbReference>
<evidence type="ECO:0000256" key="2">
    <source>
        <dbReference type="ARBA" id="ARBA00022679"/>
    </source>
</evidence>
<dbReference type="Pfam" id="PF02885">
    <property type="entry name" value="Glycos_trans_3N"/>
    <property type="match status" value="1"/>
</dbReference>
<feature type="domain" description="Glycosyl transferase family 3 N-terminal" evidence="5">
    <location>
        <begin position="9"/>
        <end position="73"/>
    </location>
</feature>
<keyword evidence="3" id="KW-0057">Aromatic amino acid biosynthesis</keyword>
<dbReference type="InterPro" id="IPR036320">
    <property type="entry name" value="Glycosyl_Trfase_fam3_N_dom_sf"/>
</dbReference>
<gene>
    <name evidence="6" type="ORF">FBZ89_102408</name>
</gene>
<dbReference type="AlphaFoldDB" id="A0A560FPZ7"/>
<dbReference type="PANTHER" id="PTHR43285">
    <property type="entry name" value="ANTHRANILATE PHOSPHORIBOSYLTRANSFERASE"/>
    <property type="match status" value="1"/>
</dbReference>
<dbReference type="GO" id="GO:0005829">
    <property type="term" value="C:cytosol"/>
    <property type="evidence" value="ECO:0007669"/>
    <property type="project" value="TreeGrafter"/>
</dbReference>
<evidence type="ECO:0000313" key="7">
    <source>
        <dbReference type="Proteomes" id="UP000319859"/>
    </source>
</evidence>
<dbReference type="Pfam" id="PF00591">
    <property type="entry name" value="Glycos_transf_3"/>
    <property type="match status" value="1"/>
</dbReference>
<keyword evidence="2 6" id="KW-0808">Transferase</keyword>
<dbReference type="NCBIfam" id="NF006564">
    <property type="entry name" value="PRK09071.1"/>
    <property type="match status" value="1"/>
</dbReference>
<sequence length="326" mass="34803">MTDEHVFAQYVRTLGRGPGRSRSLTREEARTALGMVLKGEADPHQVGAFLMLLRYRGEDPDEVAGLVEAARDATGLSDGSCSGAADLDWPSYGAGRTRDEPWFLLSALALAQAGHRVIMHGSNAFTQGRDVPDALGELGLRPANSRADAKALVAETGFAYLPLSALNPELDRLLNLRHLLGLRSPINTVCRLLDPFDTRAAVDGVFHPPYIDLHLGVAQRLNRPRLVVVKGGGGEVERNPAKPTTAYVQVGTNRRELPLPALTTGKADSEGLLPVWRGEPGLEAATATVIATIALGVLALGLTTEPADADRLAAAIWVGRHVSNNR</sequence>
<protein>
    <submittedName>
        <fullName evidence="6">Anthranilate phosphoribosyltransferase</fullName>
    </submittedName>
</protein>
<organism evidence="6 7">
    <name type="scientific">Nitrospirillum amazonense</name>
    <dbReference type="NCBI Taxonomy" id="28077"/>
    <lineage>
        <taxon>Bacteria</taxon>
        <taxon>Pseudomonadati</taxon>
        <taxon>Pseudomonadota</taxon>
        <taxon>Alphaproteobacteria</taxon>
        <taxon>Rhodospirillales</taxon>
        <taxon>Azospirillaceae</taxon>
        <taxon>Nitrospirillum</taxon>
    </lineage>
</organism>
<dbReference type="Gene3D" id="3.40.1030.10">
    <property type="entry name" value="Nucleoside phosphorylase/phosphoribosyltransferase catalytic domain"/>
    <property type="match status" value="1"/>
</dbReference>
<dbReference type="OrthoDB" id="8455878at2"/>
<dbReference type="Gene3D" id="1.20.970.10">
    <property type="entry name" value="Transferase, Pyrimidine Nucleoside Phosphorylase, Chain C"/>
    <property type="match status" value="1"/>
</dbReference>
<dbReference type="GO" id="GO:0004048">
    <property type="term" value="F:anthranilate phosphoribosyltransferase activity"/>
    <property type="evidence" value="ECO:0007669"/>
    <property type="project" value="InterPro"/>
</dbReference>